<feature type="region of interest" description="Disordered" evidence="1">
    <location>
        <begin position="15"/>
        <end position="35"/>
    </location>
</feature>
<sequence>MVYAVANMGIVAQHPPSAAQDASPSLEPAPPLPSSRPMAHAVVRMRMFVRREIAAVVMVIVAPRRHSVGADASRLLEYAISIVASCSARGRRAGGGYCEGREYWTDNRGCNLRNVNVEIMMIGNDERHSLSNELLVADFDAFDEILAA</sequence>
<evidence type="ECO:0000313" key="2">
    <source>
        <dbReference type="EMBL" id="KAL2053492.1"/>
    </source>
</evidence>
<keyword evidence="3" id="KW-1185">Reference proteome</keyword>
<dbReference type="Proteomes" id="UP001590951">
    <property type="component" value="Unassembled WGS sequence"/>
</dbReference>
<gene>
    <name evidence="2" type="ORF">ABVK25_006144</name>
</gene>
<dbReference type="EMBL" id="JBHFEH010000020">
    <property type="protein sequence ID" value="KAL2053492.1"/>
    <property type="molecule type" value="Genomic_DNA"/>
</dbReference>
<evidence type="ECO:0000256" key="1">
    <source>
        <dbReference type="SAM" id="MobiDB-lite"/>
    </source>
</evidence>
<accession>A0ABR4B7X4</accession>
<reference evidence="2 3" key="1">
    <citation type="submission" date="2024-09" db="EMBL/GenBank/DDBJ databases">
        <title>Rethinking Asexuality: The Enigmatic Case of Functional Sexual Genes in Lepraria (Stereocaulaceae).</title>
        <authorList>
            <person name="Doellman M."/>
            <person name="Sun Y."/>
            <person name="Barcenas-Pena A."/>
            <person name="Lumbsch H.T."/>
            <person name="Grewe F."/>
        </authorList>
    </citation>
    <scope>NUCLEOTIDE SEQUENCE [LARGE SCALE GENOMIC DNA]</scope>
    <source>
        <strain evidence="2 3">Grewe 0041</strain>
    </source>
</reference>
<organism evidence="2 3">
    <name type="scientific">Lepraria finkii</name>
    <dbReference type="NCBI Taxonomy" id="1340010"/>
    <lineage>
        <taxon>Eukaryota</taxon>
        <taxon>Fungi</taxon>
        <taxon>Dikarya</taxon>
        <taxon>Ascomycota</taxon>
        <taxon>Pezizomycotina</taxon>
        <taxon>Lecanoromycetes</taxon>
        <taxon>OSLEUM clade</taxon>
        <taxon>Lecanoromycetidae</taxon>
        <taxon>Lecanorales</taxon>
        <taxon>Lecanorineae</taxon>
        <taxon>Stereocaulaceae</taxon>
        <taxon>Lepraria</taxon>
    </lineage>
</organism>
<name>A0ABR4B7X4_9LECA</name>
<protein>
    <submittedName>
        <fullName evidence="2">Uncharacterized protein</fullName>
    </submittedName>
</protein>
<comment type="caution">
    <text evidence="2">The sequence shown here is derived from an EMBL/GenBank/DDBJ whole genome shotgun (WGS) entry which is preliminary data.</text>
</comment>
<proteinExistence type="predicted"/>
<evidence type="ECO:0000313" key="3">
    <source>
        <dbReference type="Proteomes" id="UP001590951"/>
    </source>
</evidence>